<feature type="signal peptide" evidence="1">
    <location>
        <begin position="1"/>
        <end position="24"/>
    </location>
</feature>
<organism evidence="2 3">
    <name type="scientific">Hymenobacter mellowenesis</name>
    <dbReference type="NCBI Taxonomy" id="3063995"/>
    <lineage>
        <taxon>Bacteria</taxon>
        <taxon>Pseudomonadati</taxon>
        <taxon>Bacteroidota</taxon>
        <taxon>Cytophagia</taxon>
        <taxon>Cytophagales</taxon>
        <taxon>Hymenobacteraceae</taxon>
        <taxon>Hymenobacter</taxon>
    </lineage>
</organism>
<comment type="caution">
    <text evidence="2">The sequence shown here is derived from an EMBL/GenBank/DDBJ whole genome shotgun (WGS) entry which is preliminary data.</text>
</comment>
<gene>
    <name evidence="2" type="ORF">Q5H92_23240</name>
</gene>
<dbReference type="InterPro" id="IPR015943">
    <property type="entry name" value="WD40/YVTN_repeat-like_dom_sf"/>
</dbReference>
<accession>A0ABT9AHE6</accession>
<dbReference type="PANTHER" id="PTHR47197">
    <property type="entry name" value="PROTEIN NIRF"/>
    <property type="match status" value="1"/>
</dbReference>
<keyword evidence="3" id="KW-1185">Reference proteome</keyword>
<proteinExistence type="predicted"/>
<dbReference type="Gene3D" id="2.130.10.10">
    <property type="entry name" value="YVTN repeat-like/Quinoprotein amine dehydrogenase"/>
    <property type="match status" value="2"/>
</dbReference>
<feature type="chain" id="PRO_5047021201" evidence="1">
    <location>
        <begin position="25"/>
        <end position="1066"/>
    </location>
</feature>
<dbReference type="SUPFAM" id="SSF75011">
    <property type="entry name" value="3-carboxy-cis,cis-mucoante lactonizing enzyme"/>
    <property type="match status" value="1"/>
</dbReference>
<dbReference type="PANTHER" id="PTHR47197:SF3">
    <property type="entry name" value="DIHYDRO-HEME D1 DEHYDROGENASE"/>
    <property type="match status" value="1"/>
</dbReference>
<dbReference type="InterPro" id="IPR051200">
    <property type="entry name" value="Host-pathogen_enzymatic-act"/>
</dbReference>
<dbReference type="Proteomes" id="UP001167796">
    <property type="component" value="Unassembled WGS sequence"/>
</dbReference>
<name>A0ABT9AHE6_9BACT</name>
<keyword evidence="1" id="KW-0732">Signal</keyword>
<sequence length="1066" mass="103849">MLHRYLLTPLAALLLLAAPRLAHAQTGGVGIGTTAPDASAALDIVSTSKGLLLPRVAAAAAIASPAPGLLVYQTGSPAGFYYNSGTAAAPAWLRLSPGDNLGNHTATQALNLNGQKLTGGGTPGLRVRVGGGVVIDTLAGTGKGRLVSVAPDGTLQASAPIQGQALASTAPAPVSLGTVATPFAQPQAVGVNGAGTRAYVSGNVVSGGVGFGRLQAYDVSGSGAPVAVGSPATIGFNARTVAVNAAGTRAYTISLNNSTLEAFDVSGGSTPVALGSPAPTASSPQDLALNAAGTRAYVVSQAGQLQAFDVSGSGTPVLLGSATTGYDAVGVALNGAGTRAYVATGDNTLETYDVSGSVPTRLGSLTFDPSYSRYPTGALAVNPAGTRAYLGYFANGSGGLAFDVSGNTPAPLGNPVGTSYPYDIAVNTAGTRAYVVSTGNAIETLDLSGGGVPVVLGSPVSTGGSPVSLALNAAGTRAYVANLGSGTLQVFSLGAAPTVVGIASDGSLGTLTLSQLADNLGNHTATQNLDLAGYQLVSGGSTGLALTSAGNVGIGTTGPGQKLEVAGNVRISGTGNGLVFPDGTTQTSASVAGNLTGDITSSGTTTTYNNVVPAAKGGAGTVSGLLKANGSGQVSAAVAGTDYAAATGSGAYIQNQAATAQAASFNVANTGTVGGLLTAGSATVGGLLTAGSATVTGSAAVGGNATVAGRVGIGTTAAQPATQALDVRGNVRLGTDGGNAGTGQAIEWVGPGVTSDPVGIYRLNPAADQSELRVVVGDVADANDKFVVGRMGGTSTEGGIPTGTFTPTFSVNAAGQVQAPALAGTGTRPVTTDANGTLGAGSFPQLSISGTTVALTNGGSVTVPGDNLGNHTATQALNLGTNALVGNGGSTGLSVDAAGNAQLPAANAYTYAAAKAYTASYGPSDFQAAVQGGTAPTAKLLNIPGTFEQMYVDQAGSLRTAMHLPQGAVITSILLYYTQTAANASSYITLSLVANRVTNRGAQTTLATFTSSGTYTALTPVTITPSAATVIDNNTFLYSLRATFGSSNSTLSITAVTVNYTVTQAE</sequence>
<evidence type="ECO:0000313" key="3">
    <source>
        <dbReference type="Proteomes" id="UP001167796"/>
    </source>
</evidence>
<dbReference type="RefSeq" id="WP_305013966.1">
    <property type="nucleotide sequence ID" value="NZ_JAUQSX010000015.1"/>
</dbReference>
<dbReference type="EMBL" id="JAUQSX010000015">
    <property type="protein sequence ID" value="MDO7849298.1"/>
    <property type="molecule type" value="Genomic_DNA"/>
</dbReference>
<reference evidence="2" key="1">
    <citation type="submission" date="2023-07" db="EMBL/GenBank/DDBJ databases">
        <authorList>
            <person name="Kim M.K."/>
        </authorList>
    </citation>
    <scope>NUCLEOTIDE SEQUENCE</scope>
    <source>
        <strain evidence="2">M29</strain>
    </source>
</reference>
<evidence type="ECO:0000313" key="2">
    <source>
        <dbReference type="EMBL" id="MDO7849298.1"/>
    </source>
</evidence>
<evidence type="ECO:0000256" key="1">
    <source>
        <dbReference type="SAM" id="SignalP"/>
    </source>
</evidence>
<protein>
    <submittedName>
        <fullName evidence="2">YncE family protein</fullName>
    </submittedName>
</protein>